<evidence type="ECO:0000256" key="1">
    <source>
        <dbReference type="ARBA" id="ARBA00004341"/>
    </source>
</evidence>
<evidence type="ECO:0000313" key="11">
    <source>
        <dbReference type="Proteomes" id="UP000265140"/>
    </source>
</evidence>
<dbReference type="SUPFAM" id="SSF53474">
    <property type="entry name" value="alpha/beta-Hydrolases"/>
    <property type="match status" value="1"/>
</dbReference>
<keyword evidence="5" id="KW-0325">Glycoprotein</keyword>
<dbReference type="Pfam" id="PF00326">
    <property type="entry name" value="Peptidase_S9"/>
    <property type="match status" value="1"/>
</dbReference>
<keyword evidence="11" id="KW-1185">Reference proteome</keyword>
<reference evidence="11" key="1">
    <citation type="journal article" date="2014" name="PLoS ONE">
        <title>The genome and linkage map of the northern pike (Esox lucius): conserved synteny revealed between the salmonid sister group and the Neoteleostei.</title>
        <authorList>
            <person name="Rondeau E.B."/>
            <person name="Minkley D.R."/>
            <person name="Leong J.S."/>
            <person name="Messmer A.M."/>
            <person name="Jantzen J.R."/>
            <person name="von Schalburg K.R."/>
            <person name="Lemon C."/>
            <person name="Bird N.H."/>
            <person name="Koop B.F."/>
        </authorList>
    </citation>
    <scope>NUCLEOTIDE SEQUENCE</scope>
</reference>
<gene>
    <name evidence="10" type="primary">FAP</name>
</gene>
<dbReference type="FunFam" id="3.40.50.1820:FF:000003">
    <property type="entry name" value="Dipeptidyl peptidase 4"/>
    <property type="match status" value="1"/>
</dbReference>
<dbReference type="InterPro" id="IPR029058">
    <property type="entry name" value="AB_hydrolase_fold"/>
</dbReference>
<dbReference type="GO" id="GO:0008239">
    <property type="term" value="F:dipeptidyl-peptidase activity"/>
    <property type="evidence" value="ECO:0007669"/>
    <property type="project" value="TreeGrafter"/>
</dbReference>
<reference evidence="10" key="2">
    <citation type="submission" date="2020-02" db="EMBL/GenBank/DDBJ databases">
        <title>Esox lucius (northern pike) genome, fEsoLuc1, primary haplotype.</title>
        <authorList>
            <person name="Myers G."/>
            <person name="Karagic N."/>
            <person name="Meyer A."/>
            <person name="Pippel M."/>
            <person name="Reichard M."/>
            <person name="Winkler S."/>
            <person name="Tracey A."/>
            <person name="Sims Y."/>
            <person name="Howe K."/>
            <person name="Rhie A."/>
            <person name="Formenti G."/>
            <person name="Durbin R."/>
            <person name="Fedrigo O."/>
            <person name="Jarvis E.D."/>
        </authorList>
    </citation>
    <scope>NUCLEOTIDE SEQUENCE [LARGE SCALE GENOMIC DNA]</scope>
</reference>
<dbReference type="InterPro" id="IPR050278">
    <property type="entry name" value="Serine_Prot_S9B/DPPIV"/>
</dbReference>
<sequence length="701" mass="81092">MGCSKVIWAVIGAAVVIALITVPMAIYLKRQDGLPKRPFTLEDYFNDTIRYKIYNLRWISDYEYLHKTRQGNIMLHNAETGNFVEYISNKTFEQVHATDYIISADRKYICFESNYSKQWRHSYTASYSIYDYDTSTFINPVNIPQLVQYFSWAPTGNKLAYVWNYNVYLKLNATAEAIQVTHNGKENKVLNGVPDWVYEEEVFSSNEAIWWSPTGKFLAYAEFNDTEVHAIEYSLYGYGQYPKTMVVPYPKAGSTNPKAKLFVVDTTNPSKRTQVVVPDSIGAGDHFLGSVTWVTDERIAVQWTKRKQNHVVLQIYDFDGNKWNEKQHFEQISKTGWVGQYTPLQPMFAEDNISFYKVMSDAYGYKQLHYVHGWDSFNATAITKGRWEVIYISKLTKDTIYYVSNEYQGRPGQRNVYKVTIGSSHSAPQCLTCDLYKDRCQYNSAYFSYNASYYRLDCYDLWYQMMLPPKFQKNKKYPLLIDVYGGPGSQKADYRYRLNWGTYLSSTEGIIVASFDGRGSGYQGDKIMHSIYQRLGTFEVEDQITAVRKFIDMGFIDKERIAIWGWSYGGYVTSMALGSGSGLFKCGIAVAPVCKWEYYDSVYTERYMSKPKENEESYTNSTVTNRAKNFKSVDYLLVHGTADDNVHFQQSAQISKALVDQQVDFEAMWYTDKDHGLQGSAYHHVYTHMSHFLQKCLVKPK</sequence>
<dbReference type="InterPro" id="IPR002469">
    <property type="entry name" value="Peptidase_S9B_N"/>
</dbReference>
<keyword evidence="6" id="KW-1133">Transmembrane helix</keyword>
<keyword evidence="4" id="KW-0378">Hydrolase</keyword>
<dbReference type="GO" id="GO:0004252">
    <property type="term" value="F:serine-type endopeptidase activity"/>
    <property type="evidence" value="ECO:0007669"/>
    <property type="project" value="InterPro"/>
</dbReference>
<feature type="domain" description="Dipeptidylpeptidase IV N-terminal" evidence="8">
    <location>
        <begin position="103"/>
        <end position="459"/>
    </location>
</feature>
<keyword evidence="6" id="KW-0472">Membrane</keyword>
<keyword evidence="3" id="KW-0645">Protease</keyword>
<dbReference type="Proteomes" id="UP000265140">
    <property type="component" value="Chromosome 16"/>
</dbReference>
<dbReference type="Pfam" id="PF00930">
    <property type="entry name" value="DPPIV_N"/>
    <property type="match status" value="1"/>
</dbReference>
<dbReference type="Gene3D" id="3.40.50.1820">
    <property type="entry name" value="alpha/beta hydrolase"/>
    <property type="match status" value="1"/>
</dbReference>
<dbReference type="AlphaFoldDB" id="A0A6Q2ZEQ4"/>
<evidence type="ECO:0000259" key="7">
    <source>
        <dbReference type="Pfam" id="PF00326"/>
    </source>
</evidence>
<evidence type="ECO:0000256" key="6">
    <source>
        <dbReference type="SAM" id="Phobius"/>
    </source>
</evidence>
<protein>
    <submittedName>
        <fullName evidence="10">Uncharacterized protein</fullName>
    </submittedName>
</protein>
<name>A0A6Q2ZEQ4_ESOLU</name>
<accession>A0A6Q2ZEQ4</accession>
<dbReference type="GO" id="GO:0031258">
    <property type="term" value="C:lamellipodium membrane"/>
    <property type="evidence" value="ECO:0007669"/>
    <property type="project" value="UniProtKB-SubCell"/>
</dbReference>
<evidence type="ECO:0000256" key="3">
    <source>
        <dbReference type="ARBA" id="ARBA00022670"/>
    </source>
</evidence>
<organism evidence="10 11">
    <name type="scientific">Esox lucius</name>
    <name type="common">Northern pike</name>
    <dbReference type="NCBI Taxonomy" id="8010"/>
    <lineage>
        <taxon>Eukaryota</taxon>
        <taxon>Metazoa</taxon>
        <taxon>Chordata</taxon>
        <taxon>Craniata</taxon>
        <taxon>Vertebrata</taxon>
        <taxon>Euteleostomi</taxon>
        <taxon>Actinopterygii</taxon>
        <taxon>Neopterygii</taxon>
        <taxon>Teleostei</taxon>
        <taxon>Protacanthopterygii</taxon>
        <taxon>Esociformes</taxon>
        <taxon>Esocidae</taxon>
        <taxon>Esox</taxon>
    </lineage>
</organism>
<feature type="domain" description="Dipeptidyl peptidase 4 low complexity region" evidence="9">
    <location>
        <begin position="36"/>
        <end position="54"/>
    </location>
</feature>
<dbReference type="Bgee" id="ENSELUG00000019635">
    <property type="expression patterns" value="Expressed in head kidney and 12 other cell types or tissues"/>
</dbReference>
<dbReference type="InterPro" id="IPR040522">
    <property type="entry name" value="DPPIV_rep"/>
</dbReference>
<dbReference type="InterPro" id="IPR002471">
    <property type="entry name" value="Pept_S9_AS"/>
</dbReference>
<feature type="domain" description="Peptidase S9 prolyl oligopeptidase catalytic" evidence="7">
    <location>
        <begin position="498"/>
        <end position="697"/>
    </location>
</feature>
<reference evidence="10" key="3">
    <citation type="submission" date="2025-08" db="UniProtKB">
        <authorList>
            <consortium name="Ensembl"/>
        </authorList>
    </citation>
    <scope>IDENTIFICATION</scope>
</reference>
<dbReference type="Gene3D" id="2.140.10.30">
    <property type="entry name" value="Dipeptidylpeptidase IV, N-terminal domain"/>
    <property type="match status" value="1"/>
</dbReference>
<dbReference type="PANTHER" id="PTHR11731:SF204">
    <property type="entry name" value="DIPEPTIDYL PEPTIDASE 4"/>
    <property type="match status" value="1"/>
</dbReference>
<dbReference type="Pfam" id="PF18811">
    <property type="entry name" value="DPPIV_rep"/>
    <property type="match status" value="1"/>
</dbReference>
<dbReference type="GO" id="GO:0006508">
    <property type="term" value="P:proteolysis"/>
    <property type="evidence" value="ECO:0007669"/>
    <property type="project" value="UniProtKB-KW"/>
</dbReference>
<evidence type="ECO:0000259" key="9">
    <source>
        <dbReference type="Pfam" id="PF18811"/>
    </source>
</evidence>
<evidence type="ECO:0000256" key="5">
    <source>
        <dbReference type="ARBA" id="ARBA00023180"/>
    </source>
</evidence>
<evidence type="ECO:0000259" key="8">
    <source>
        <dbReference type="Pfam" id="PF00930"/>
    </source>
</evidence>
<dbReference type="GeneTree" id="ENSGT00940000165362"/>
<evidence type="ECO:0000256" key="4">
    <source>
        <dbReference type="ARBA" id="ARBA00022801"/>
    </source>
</evidence>
<reference evidence="10" key="4">
    <citation type="submission" date="2025-09" db="UniProtKB">
        <authorList>
            <consortium name="Ensembl"/>
        </authorList>
    </citation>
    <scope>IDENTIFICATION</scope>
</reference>
<dbReference type="InterPro" id="IPR001375">
    <property type="entry name" value="Peptidase_S9_cat"/>
</dbReference>
<proteinExistence type="predicted"/>
<dbReference type="Ensembl" id="ENSELUT00000044271.2">
    <property type="protein sequence ID" value="ENSELUP00000076333.2"/>
    <property type="gene ID" value="ENSELUG00000019635.3"/>
</dbReference>
<keyword evidence="6" id="KW-0812">Transmembrane</keyword>
<evidence type="ECO:0000256" key="2">
    <source>
        <dbReference type="ARBA" id="ARBA00004485"/>
    </source>
</evidence>
<evidence type="ECO:0000313" key="10">
    <source>
        <dbReference type="Ensembl" id="ENSELUP00000076333.2"/>
    </source>
</evidence>
<dbReference type="PROSITE" id="PS00708">
    <property type="entry name" value="PRO_ENDOPEP_SER"/>
    <property type="match status" value="1"/>
</dbReference>
<dbReference type="PANTHER" id="PTHR11731">
    <property type="entry name" value="PROTEASE FAMILY S9B,C DIPEPTIDYL-PEPTIDASE IV-RELATED"/>
    <property type="match status" value="1"/>
</dbReference>
<feature type="transmembrane region" description="Helical" evidence="6">
    <location>
        <begin position="6"/>
        <end position="28"/>
    </location>
</feature>
<dbReference type="SUPFAM" id="SSF82171">
    <property type="entry name" value="DPP6 N-terminal domain-like"/>
    <property type="match status" value="1"/>
</dbReference>
<comment type="subcellular location">
    <subcellularLocation>
        <location evidence="1">Cell projection</location>
        <location evidence="1">Invadopodium membrane</location>
        <topology evidence="1">Single-pass type II membrane protein</topology>
    </subcellularLocation>
    <subcellularLocation>
        <location evidence="2">Cell projection</location>
        <location evidence="2">Lamellipodium membrane</location>
        <topology evidence="2">Single-pass type II membrane protein</topology>
    </subcellularLocation>
</comment>